<evidence type="ECO:0000313" key="2">
    <source>
        <dbReference type="Proteomes" id="UP000836841"/>
    </source>
</evidence>
<keyword evidence="2" id="KW-1185">Reference proteome</keyword>
<organism evidence="1 2">
    <name type="scientific">Thlaspi arvense</name>
    <name type="common">Field penny-cress</name>
    <dbReference type="NCBI Taxonomy" id="13288"/>
    <lineage>
        <taxon>Eukaryota</taxon>
        <taxon>Viridiplantae</taxon>
        <taxon>Streptophyta</taxon>
        <taxon>Embryophyta</taxon>
        <taxon>Tracheophyta</taxon>
        <taxon>Spermatophyta</taxon>
        <taxon>Magnoliopsida</taxon>
        <taxon>eudicotyledons</taxon>
        <taxon>Gunneridae</taxon>
        <taxon>Pentapetalae</taxon>
        <taxon>rosids</taxon>
        <taxon>malvids</taxon>
        <taxon>Brassicales</taxon>
        <taxon>Brassicaceae</taxon>
        <taxon>Thlaspideae</taxon>
        <taxon>Thlaspi</taxon>
    </lineage>
</organism>
<evidence type="ECO:0000313" key="1">
    <source>
        <dbReference type="EMBL" id="CAH2052494.1"/>
    </source>
</evidence>
<dbReference type="EMBL" id="OU466859">
    <property type="protein sequence ID" value="CAH2052494.1"/>
    <property type="molecule type" value="Genomic_DNA"/>
</dbReference>
<gene>
    <name evidence="1" type="ORF">TAV2_LOCUS9932</name>
</gene>
<proteinExistence type="predicted"/>
<name>A0AAU9S0H6_THLAR</name>
<accession>A0AAU9S0H6</accession>
<protein>
    <submittedName>
        <fullName evidence="1">Uncharacterized protein</fullName>
    </submittedName>
</protein>
<sequence length="110" mass="11974">MNGEQTETTFQVRADVSVGKGGYCSIREVLITSSRVVWQRKWGSSLHADLDVLGICWLNALGCVVWDETSKTVEIQIPSAMIKWHGEAATRGSEATALNAISNGADHLEN</sequence>
<dbReference type="AlphaFoldDB" id="A0AAU9S0H6"/>
<reference evidence="1 2" key="1">
    <citation type="submission" date="2022-03" db="EMBL/GenBank/DDBJ databases">
        <authorList>
            <person name="Nunn A."/>
            <person name="Chopra R."/>
            <person name="Nunn A."/>
            <person name="Contreras Garrido A."/>
        </authorList>
    </citation>
    <scope>NUCLEOTIDE SEQUENCE [LARGE SCALE GENOMIC DNA]</scope>
</reference>
<dbReference type="Proteomes" id="UP000836841">
    <property type="component" value="Chromosome 3"/>
</dbReference>